<dbReference type="AlphaFoldDB" id="A0A849A3A9"/>
<dbReference type="InterPro" id="IPR007630">
    <property type="entry name" value="RNA_pol_sigma70_r4"/>
</dbReference>
<evidence type="ECO:0000259" key="5">
    <source>
        <dbReference type="Pfam" id="PF04539"/>
    </source>
</evidence>
<proteinExistence type="predicted"/>
<accession>A0A849A3A9</accession>
<dbReference type="Gene3D" id="1.10.10.10">
    <property type="entry name" value="Winged helix-like DNA-binding domain superfamily/Winged helix DNA-binding domain"/>
    <property type="match status" value="2"/>
</dbReference>
<keyword evidence="4" id="KW-0804">Transcription</keyword>
<feature type="domain" description="RNA polymerase sigma-70 region 4" evidence="7">
    <location>
        <begin position="275"/>
        <end position="323"/>
    </location>
</feature>
<dbReference type="EMBL" id="JABEND010000003">
    <property type="protein sequence ID" value="NNG35514.1"/>
    <property type="molecule type" value="Genomic_DNA"/>
</dbReference>
<dbReference type="RefSeq" id="WP_171199189.1">
    <property type="nucleotide sequence ID" value="NZ_JABEND010000003.1"/>
</dbReference>
<evidence type="ECO:0000256" key="4">
    <source>
        <dbReference type="ARBA" id="ARBA00023163"/>
    </source>
</evidence>
<dbReference type="InterPro" id="IPR007624">
    <property type="entry name" value="RNA_pol_sigma70_r3"/>
</dbReference>
<dbReference type="InterPro" id="IPR013324">
    <property type="entry name" value="RNA_pol_sigma_r3/r4-like"/>
</dbReference>
<keyword evidence="9" id="KW-1185">Reference proteome</keyword>
<dbReference type="SUPFAM" id="SSF88946">
    <property type="entry name" value="Sigma2 domain of RNA polymerase sigma factors"/>
    <property type="match status" value="1"/>
</dbReference>
<dbReference type="InterPro" id="IPR013325">
    <property type="entry name" value="RNA_pol_sigma_r2"/>
</dbReference>
<dbReference type="GO" id="GO:0006352">
    <property type="term" value="P:DNA-templated transcription initiation"/>
    <property type="evidence" value="ECO:0007669"/>
    <property type="project" value="InterPro"/>
</dbReference>
<dbReference type="GO" id="GO:0003677">
    <property type="term" value="F:DNA binding"/>
    <property type="evidence" value="ECO:0007669"/>
    <property type="project" value="UniProtKB-KW"/>
</dbReference>
<evidence type="ECO:0000256" key="2">
    <source>
        <dbReference type="ARBA" id="ARBA00023082"/>
    </source>
</evidence>
<keyword evidence="2" id="KW-0731">Sigma factor</keyword>
<feature type="domain" description="RNA polymerase sigma-70 region 2" evidence="6">
    <location>
        <begin position="116"/>
        <end position="182"/>
    </location>
</feature>
<evidence type="ECO:0000259" key="6">
    <source>
        <dbReference type="Pfam" id="PF04542"/>
    </source>
</evidence>
<dbReference type="Gene3D" id="1.20.120.1810">
    <property type="match status" value="1"/>
</dbReference>
<dbReference type="InterPro" id="IPR000943">
    <property type="entry name" value="RNA_pol_sigma70"/>
</dbReference>
<dbReference type="NCBIfam" id="TIGR02937">
    <property type="entry name" value="sigma70-ECF"/>
    <property type="match status" value="1"/>
</dbReference>
<evidence type="ECO:0000313" key="8">
    <source>
        <dbReference type="EMBL" id="NNG35514.1"/>
    </source>
</evidence>
<evidence type="ECO:0000313" key="9">
    <source>
        <dbReference type="Proteomes" id="UP000562984"/>
    </source>
</evidence>
<dbReference type="PANTHER" id="PTHR30385">
    <property type="entry name" value="SIGMA FACTOR F FLAGELLAR"/>
    <property type="match status" value="1"/>
</dbReference>
<dbReference type="GO" id="GO:0016987">
    <property type="term" value="F:sigma factor activity"/>
    <property type="evidence" value="ECO:0007669"/>
    <property type="project" value="UniProtKB-KW"/>
</dbReference>
<sequence>MSVSAFGAAVRPEPCFGQAHGAAAPFTATASPAPVHPASVQSASVNPASVHSASGKPVGGNSAPRTVAFDPQSLFDPAAATPVDRSSVVRELLRELQDCQRPRRRRMLRSAVAVACLPVAHSIAARYRGRGIDLGDLQQVAALGLVKAALRWKPGRSDDFLQFAVPTITGEIRRYFRDHWWTVRPPRRLQELRANVMTTKEELCQRTGREVSEPELADRLGADVDEVRQALSLNSCGQPASLEAFSAQGILDRAVAVDDVELRRVEDRLAVRSMMELLTDRERQIVRRRFYDEWSQSQIAEEVGISQMHVSRILRDVCARLRAAWSN</sequence>
<dbReference type="SUPFAM" id="SSF88659">
    <property type="entry name" value="Sigma3 and sigma4 domains of RNA polymerase sigma factors"/>
    <property type="match status" value="2"/>
</dbReference>
<dbReference type="InterPro" id="IPR036388">
    <property type="entry name" value="WH-like_DNA-bd_sf"/>
</dbReference>
<keyword evidence="3" id="KW-0238">DNA-binding</keyword>
<feature type="domain" description="RNA polymerase sigma-70 region 3" evidence="5">
    <location>
        <begin position="193"/>
        <end position="242"/>
    </location>
</feature>
<name>A0A849A3A9_9ACTN</name>
<gene>
    <name evidence="8" type="ORF">HKD39_07270</name>
</gene>
<organism evidence="8 9">
    <name type="scientific">Nakamurella aerolata</name>
    <dbReference type="NCBI Taxonomy" id="1656892"/>
    <lineage>
        <taxon>Bacteria</taxon>
        <taxon>Bacillati</taxon>
        <taxon>Actinomycetota</taxon>
        <taxon>Actinomycetes</taxon>
        <taxon>Nakamurellales</taxon>
        <taxon>Nakamurellaceae</taxon>
        <taxon>Nakamurella</taxon>
    </lineage>
</organism>
<dbReference type="Pfam" id="PF04545">
    <property type="entry name" value="Sigma70_r4"/>
    <property type="match status" value="1"/>
</dbReference>
<evidence type="ECO:0000259" key="7">
    <source>
        <dbReference type="Pfam" id="PF04545"/>
    </source>
</evidence>
<evidence type="ECO:0000256" key="1">
    <source>
        <dbReference type="ARBA" id="ARBA00023015"/>
    </source>
</evidence>
<dbReference type="PRINTS" id="PR00046">
    <property type="entry name" value="SIGMA70FCT"/>
</dbReference>
<evidence type="ECO:0000256" key="3">
    <source>
        <dbReference type="ARBA" id="ARBA00023125"/>
    </source>
</evidence>
<dbReference type="InterPro" id="IPR007627">
    <property type="entry name" value="RNA_pol_sigma70_r2"/>
</dbReference>
<dbReference type="PANTHER" id="PTHR30385:SF4">
    <property type="entry name" value="RNA POLYMERASE SIGMA-E FACTOR"/>
    <property type="match status" value="1"/>
</dbReference>
<dbReference type="Pfam" id="PF04542">
    <property type="entry name" value="Sigma70_r2"/>
    <property type="match status" value="1"/>
</dbReference>
<keyword evidence="1" id="KW-0805">Transcription regulation</keyword>
<comment type="caution">
    <text evidence="8">The sequence shown here is derived from an EMBL/GenBank/DDBJ whole genome shotgun (WGS) entry which is preliminary data.</text>
</comment>
<dbReference type="CDD" id="cd06171">
    <property type="entry name" value="Sigma70_r4"/>
    <property type="match status" value="1"/>
</dbReference>
<reference evidence="8 9" key="1">
    <citation type="submission" date="2020-05" db="EMBL/GenBank/DDBJ databases">
        <title>Nakamurella sp. DB0629 isolated from air conditioner.</title>
        <authorList>
            <person name="Kim D.H."/>
            <person name="Kim D.-U."/>
        </authorList>
    </citation>
    <scope>NUCLEOTIDE SEQUENCE [LARGE SCALE GENOMIC DNA]</scope>
    <source>
        <strain evidence="8 9">DB0629</strain>
    </source>
</reference>
<protein>
    <submittedName>
        <fullName evidence="8">Sigma-70 family RNA polymerase sigma factor</fullName>
    </submittedName>
</protein>
<dbReference type="Pfam" id="PF04539">
    <property type="entry name" value="Sigma70_r3"/>
    <property type="match status" value="1"/>
</dbReference>
<dbReference type="Proteomes" id="UP000562984">
    <property type="component" value="Unassembled WGS sequence"/>
</dbReference>
<dbReference type="InterPro" id="IPR014284">
    <property type="entry name" value="RNA_pol_sigma-70_dom"/>
</dbReference>